<name>A0A438CGC9_VITVI</name>
<organism evidence="1 2">
    <name type="scientific">Vitis vinifera</name>
    <name type="common">Grape</name>
    <dbReference type="NCBI Taxonomy" id="29760"/>
    <lineage>
        <taxon>Eukaryota</taxon>
        <taxon>Viridiplantae</taxon>
        <taxon>Streptophyta</taxon>
        <taxon>Embryophyta</taxon>
        <taxon>Tracheophyta</taxon>
        <taxon>Spermatophyta</taxon>
        <taxon>Magnoliopsida</taxon>
        <taxon>eudicotyledons</taxon>
        <taxon>Gunneridae</taxon>
        <taxon>Pentapetalae</taxon>
        <taxon>rosids</taxon>
        <taxon>Vitales</taxon>
        <taxon>Vitaceae</taxon>
        <taxon>Viteae</taxon>
        <taxon>Vitis</taxon>
    </lineage>
</organism>
<comment type="caution">
    <text evidence="1">The sequence shown here is derived from an EMBL/GenBank/DDBJ whole genome shotgun (WGS) entry which is preliminary data.</text>
</comment>
<dbReference type="Proteomes" id="UP000288805">
    <property type="component" value="Unassembled WGS sequence"/>
</dbReference>
<evidence type="ECO:0000313" key="1">
    <source>
        <dbReference type="EMBL" id="RVW22262.1"/>
    </source>
</evidence>
<accession>A0A438CGC9</accession>
<dbReference type="AlphaFoldDB" id="A0A438CGC9"/>
<gene>
    <name evidence="1" type="ORF">CK203_099406</name>
</gene>
<proteinExistence type="predicted"/>
<evidence type="ECO:0000313" key="2">
    <source>
        <dbReference type="Proteomes" id="UP000288805"/>
    </source>
</evidence>
<reference evidence="1 2" key="1">
    <citation type="journal article" date="2018" name="PLoS Genet.">
        <title>Population sequencing reveals clonal diversity and ancestral inbreeding in the grapevine cultivar Chardonnay.</title>
        <authorList>
            <person name="Roach M.J."/>
            <person name="Johnson D.L."/>
            <person name="Bohlmann J."/>
            <person name="van Vuuren H.J."/>
            <person name="Jones S.J."/>
            <person name="Pretorius I.S."/>
            <person name="Schmidt S.A."/>
            <person name="Borneman A.R."/>
        </authorList>
    </citation>
    <scope>NUCLEOTIDE SEQUENCE [LARGE SCALE GENOMIC DNA]</scope>
    <source>
        <strain evidence="2">cv. Chardonnay</strain>
        <tissue evidence="1">Leaf</tissue>
    </source>
</reference>
<protein>
    <submittedName>
        <fullName evidence="1">Uncharacterized protein</fullName>
    </submittedName>
</protein>
<dbReference type="EMBL" id="QGNW01002242">
    <property type="protein sequence ID" value="RVW22262.1"/>
    <property type="molecule type" value="Genomic_DNA"/>
</dbReference>
<sequence length="69" mass="8087">MLLGNLNRGNAKSWEVLFEEVLATLHVKSGDRKPRDGFTIMLWQQCWDFLKHDGCFFRNSMTKDLLKEA</sequence>